<dbReference type="Pfam" id="PF02739">
    <property type="entry name" value="5_3_exonuc_N"/>
    <property type="match status" value="1"/>
</dbReference>
<dbReference type="Proteomes" id="UP000287502">
    <property type="component" value="Chromosome"/>
</dbReference>
<dbReference type="RefSeq" id="WP_128465501.1">
    <property type="nucleotide sequence ID" value="NZ_CP035108.1"/>
</dbReference>
<dbReference type="SMART" id="SM00482">
    <property type="entry name" value="POLAc"/>
    <property type="match status" value="1"/>
</dbReference>
<dbReference type="SUPFAM" id="SSF47807">
    <property type="entry name" value="5' to 3' exonuclease, C-terminal subdomain"/>
    <property type="match status" value="1"/>
</dbReference>
<evidence type="ECO:0000256" key="1">
    <source>
        <dbReference type="ARBA" id="ARBA00007705"/>
    </source>
</evidence>
<keyword evidence="8" id="KW-0239">DNA-directed DNA polymerase</keyword>
<dbReference type="InterPro" id="IPR020045">
    <property type="entry name" value="DNA_polI_H3TH"/>
</dbReference>
<dbReference type="Pfam" id="PF00476">
    <property type="entry name" value="DNA_pol_A"/>
    <property type="match status" value="1"/>
</dbReference>
<keyword evidence="7" id="KW-0227">DNA damage</keyword>
<dbReference type="PANTHER" id="PTHR10133:SF27">
    <property type="entry name" value="DNA POLYMERASE NU"/>
    <property type="match status" value="1"/>
</dbReference>
<dbReference type="InterPro" id="IPR020046">
    <property type="entry name" value="5-3_exonucl_a-hlix_arch_N"/>
</dbReference>
<protein>
    <recommendedName>
        <fullName evidence="3">DNA polymerase I</fullName>
        <ecNumber evidence="2">2.7.7.7</ecNumber>
    </recommendedName>
</protein>
<evidence type="ECO:0000256" key="4">
    <source>
        <dbReference type="ARBA" id="ARBA00022679"/>
    </source>
</evidence>
<dbReference type="InterPro" id="IPR002298">
    <property type="entry name" value="DNA_polymerase_A"/>
</dbReference>
<dbReference type="InterPro" id="IPR029060">
    <property type="entry name" value="PIN-like_dom_sf"/>
</dbReference>
<dbReference type="GO" id="GO:0008409">
    <property type="term" value="F:5'-3' exonuclease activity"/>
    <property type="evidence" value="ECO:0007669"/>
    <property type="project" value="InterPro"/>
</dbReference>
<dbReference type="InterPro" id="IPR036279">
    <property type="entry name" value="5-3_exonuclease_C_sf"/>
</dbReference>
<keyword evidence="4" id="KW-0808">Transferase</keyword>
<dbReference type="GO" id="GO:0006261">
    <property type="term" value="P:DNA-templated DNA replication"/>
    <property type="evidence" value="ECO:0007669"/>
    <property type="project" value="InterPro"/>
</dbReference>
<dbReference type="PANTHER" id="PTHR10133">
    <property type="entry name" value="DNA POLYMERASE I"/>
    <property type="match status" value="1"/>
</dbReference>
<keyword evidence="5" id="KW-0548">Nucleotidyltransferase</keyword>
<evidence type="ECO:0000259" key="13">
    <source>
        <dbReference type="SMART" id="SM00482"/>
    </source>
</evidence>
<sequence length="800" mass="89561">MKLVIDGNYIAYRAFYATRPLTNSKGFPTAVIHGFFQFLMSMKDKLGPEEIYVVFDSKEKTKRHEMHADYKATRESMPEDMIPQLEALKGMIPLMGIPVLCINGYEADDTINTLALTLEGEVYIATKDKDLHQLVNGKVKILDLSTNTPMGSAEVTEKFGLPPEKILDMLALSGDASDNIPGVAGVGEKTAQKLLAEFGTLEGVYENIDKVKGKLKEKLGTDKEKAFFSRELATLQFIDNLDMSAPERDDDALEKKLRDLEMNSVLRRLFGEGSAKPNIPAPATEKQPFGSDFTVIASINGEIWMQENGQEPEVKKPEAIPQDAVLYDLKHIYKETGLKPENPRDIMLISWMNEPDQGGLRRMKDEQAEDFITRVRQSAADEIENLEKNNLKKLYEEMEIETSYALAEMEKKGIKLDPERIRQVAKILETELIQLQNSLINAVGHDINLNSPKQLSSFLYDELGIKAVKKTKTGFSTSEEALRDLLIFNPDHSEVILNILRHRELSKLLSTYTYTLINFIDPRTKRIHTEFKQTGTATGRLSSTAPNMQNIPQKGEFAKAIRSAFITEDGYVFVSFDYSQIELRILAHLTGDAALVDAYSKGLDIHTQTASKVFDVPESEVDSGMRRMAKAVNFGIIYGLSAYGLSRDTGVNPKDAQIFIDKYFATYSGVKKFIAETIEEAKKNGFAKTIFGRKRFIADIKSRNRTVAMKGERVAVNTQMQGSAADIIKVAMLNCDKYIKENGLDAHLILQLHDELVFEVKEEIAESFAPEVKRIMESAASLRVPLSVNGSVGKNLGELK</sequence>
<dbReference type="GO" id="GO:0003887">
    <property type="term" value="F:DNA-directed DNA polymerase activity"/>
    <property type="evidence" value="ECO:0007669"/>
    <property type="project" value="UniProtKB-KW"/>
</dbReference>
<reference evidence="14 15" key="1">
    <citation type="submission" date="2019-01" db="EMBL/GenBank/DDBJ databases">
        <title>Geovibrio thiophilus DSM 11263, complete genome.</title>
        <authorList>
            <person name="Spring S."/>
            <person name="Bunk B."/>
            <person name="Sproer C."/>
        </authorList>
    </citation>
    <scope>NUCLEOTIDE SEQUENCE [LARGE SCALE GENOMIC DNA]</scope>
    <source>
        <strain evidence="14 15">DSM 11263</strain>
    </source>
</reference>
<dbReference type="GO" id="GO:0006302">
    <property type="term" value="P:double-strand break repair"/>
    <property type="evidence" value="ECO:0007669"/>
    <property type="project" value="TreeGrafter"/>
</dbReference>
<evidence type="ECO:0000313" key="14">
    <source>
        <dbReference type="EMBL" id="QAR32214.1"/>
    </source>
</evidence>
<dbReference type="InterPro" id="IPR043502">
    <property type="entry name" value="DNA/RNA_pol_sf"/>
</dbReference>
<dbReference type="PRINTS" id="PR00868">
    <property type="entry name" value="DNAPOLI"/>
</dbReference>
<dbReference type="SUPFAM" id="SSF56672">
    <property type="entry name" value="DNA/RNA polymerases"/>
    <property type="match status" value="1"/>
</dbReference>
<dbReference type="KEGG" id="gtl:EP073_02020"/>
<dbReference type="EC" id="2.7.7.7" evidence="2"/>
<dbReference type="CDD" id="cd09859">
    <property type="entry name" value="PIN_53EXO"/>
    <property type="match status" value="1"/>
</dbReference>
<dbReference type="FunFam" id="1.10.150.20:FF:000003">
    <property type="entry name" value="DNA polymerase I"/>
    <property type="match status" value="1"/>
</dbReference>
<dbReference type="OrthoDB" id="9806424at2"/>
<comment type="similarity">
    <text evidence="1">Belongs to the DNA polymerase type-A family.</text>
</comment>
<evidence type="ECO:0000256" key="6">
    <source>
        <dbReference type="ARBA" id="ARBA00022705"/>
    </source>
</evidence>
<dbReference type="InterPro" id="IPR001098">
    <property type="entry name" value="DNA-dir_DNA_pol_A_palm_dom"/>
</dbReference>
<dbReference type="SUPFAM" id="SSF88723">
    <property type="entry name" value="PIN domain-like"/>
    <property type="match status" value="1"/>
</dbReference>
<dbReference type="InterPro" id="IPR008918">
    <property type="entry name" value="HhH2"/>
</dbReference>
<keyword evidence="9" id="KW-0238">DNA-binding</keyword>
<gene>
    <name evidence="14" type="ORF">EP073_02020</name>
</gene>
<dbReference type="CDD" id="cd08637">
    <property type="entry name" value="DNA_pol_A_pol_I_C"/>
    <property type="match status" value="1"/>
</dbReference>
<dbReference type="InterPro" id="IPR019760">
    <property type="entry name" value="DNA-dir_DNA_pol_A_CS"/>
</dbReference>
<feature type="domain" description="5'-3' exonuclease" evidence="12">
    <location>
        <begin position="1"/>
        <end position="256"/>
    </location>
</feature>
<evidence type="ECO:0000256" key="7">
    <source>
        <dbReference type="ARBA" id="ARBA00022763"/>
    </source>
</evidence>
<evidence type="ECO:0000256" key="5">
    <source>
        <dbReference type="ARBA" id="ARBA00022695"/>
    </source>
</evidence>
<evidence type="ECO:0000313" key="15">
    <source>
        <dbReference type="Proteomes" id="UP000287502"/>
    </source>
</evidence>
<organism evidence="14 15">
    <name type="scientific">Geovibrio thiophilus</name>
    <dbReference type="NCBI Taxonomy" id="139438"/>
    <lineage>
        <taxon>Bacteria</taxon>
        <taxon>Pseudomonadati</taxon>
        <taxon>Deferribacterota</taxon>
        <taxon>Deferribacteres</taxon>
        <taxon>Deferribacterales</taxon>
        <taxon>Geovibrionaceae</taxon>
        <taxon>Geovibrio</taxon>
    </lineage>
</organism>
<accession>A0A410JVK3</accession>
<dbReference type="EMBL" id="CP035108">
    <property type="protein sequence ID" value="QAR32214.1"/>
    <property type="molecule type" value="Genomic_DNA"/>
</dbReference>
<dbReference type="FunFam" id="1.10.150.20:FF:000002">
    <property type="entry name" value="DNA polymerase I"/>
    <property type="match status" value="1"/>
</dbReference>
<dbReference type="AlphaFoldDB" id="A0A410JVK3"/>
<dbReference type="CDD" id="cd09898">
    <property type="entry name" value="H3TH_53EXO"/>
    <property type="match status" value="1"/>
</dbReference>
<dbReference type="GO" id="GO:0003677">
    <property type="term" value="F:DNA binding"/>
    <property type="evidence" value="ECO:0007669"/>
    <property type="project" value="UniProtKB-KW"/>
</dbReference>
<dbReference type="Pfam" id="PF01367">
    <property type="entry name" value="5_3_exonuc"/>
    <property type="match status" value="1"/>
</dbReference>
<name>A0A410JVK3_9BACT</name>
<evidence type="ECO:0000259" key="12">
    <source>
        <dbReference type="SMART" id="SM00475"/>
    </source>
</evidence>
<dbReference type="InterPro" id="IPR002421">
    <property type="entry name" value="5-3_exonuclease"/>
</dbReference>
<evidence type="ECO:0000256" key="10">
    <source>
        <dbReference type="ARBA" id="ARBA00023204"/>
    </source>
</evidence>
<evidence type="ECO:0000256" key="3">
    <source>
        <dbReference type="ARBA" id="ARBA00020311"/>
    </source>
</evidence>
<proteinExistence type="inferred from homology"/>
<dbReference type="Gene3D" id="1.20.1060.10">
    <property type="entry name" value="Taq DNA Polymerase, Chain T, domain 4"/>
    <property type="match status" value="1"/>
</dbReference>
<dbReference type="Gene3D" id="3.30.70.370">
    <property type="match status" value="1"/>
</dbReference>
<evidence type="ECO:0000256" key="8">
    <source>
        <dbReference type="ARBA" id="ARBA00022932"/>
    </source>
</evidence>
<keyword evidence="15" id="KW-1185">Reference proteome</keyword>
<dbReference type="Gene3D" id="1.10.150.20">
    <property type="entry name" value="5' to 3' exonuclease, C-terminal subdomain"/>
    <property type="match status" value="2"/>
</dbReference>
<keyword evidence="10" id="KW-0234">DNA repair</keyword>
<dbReference type="Gene3D" id="3.40.50.1010">
    <property type="entry name" value="5'-nuclease"/>
    <property type="match status" value="1"/>
</dbReference>
<evidence type="ECO:0000256" key="2">
    <source>
        <dbReference type="ARBA" id="ARBA00012417"/>
    </source>
</evidence>
<dbReference type="PROSITE" id="PS00447">
    <property type="entry name" value="DNA_POLYMERASE_A"/>
    <property type="match status" value="1"/>
</dbReference>
<feature type="domain" description="DNA-directed DNA polymerase family A palm" evidence="13">
    <location>
        <begin position="558"/>
        <end position="764"/>
    </location>
</feature>
<comment type="catalytic activity">
    <reaction evidence="11">
        <text>DNA(n) + a 2'-deoxyribonucleoside 5'-triphosphate = DNA(n+1) + diphosphate</text>
        <dbReference type="Rhea" id="RHEA:22508"/>
        <dbReference type="Rhea" id="RHEA-COMP:17339"/>
        <dbReference type="Rhea" id="RHEA-COMP:17340"/>
        <dbReference type="ChEBI" id="CHEBI:33019"/>
        <dbReference type="ChEBI" id="CHEBI:61560"/>
        <dbReference type="ChEBI" id="CHEBI:173112"/>
        <dbReference type="EC" id="2.7.7.7"/>
    </reaction>
</comment>
<dbReference type="SMART" id="SM00475">
    <property type="entry name" value="53EXOc"/>
    <property type="match status" value="1"/>
</dbReference>
<evidence type="ECO:0000256" key="9">
    <source>
        <dbReference type="ARBA" id="ARBA00023125"/>
    </source>
</evidence>
<evidence type="ECO:0000256" key="11">
    <source>
        <dbReference type="ARBA" id="ARBA00049244"/>
    </source>
</evidence>
<keyword evidence="6" id="KW-0235">DNA replication</keyword>
<dbReference type="SMART" id="SM00279">
    <property type="entry name" value="HhH2"/>
    <property type="match status" value="1"/>
</dbReference>